<reference evidence="3 4" key="1">
    <citation type="submission" date="2018-01" db="EMBL/GenBank/DDBJ databases">
        <title>Superficieibacter electus gen. nov., sp. nov., an extended-spectrum beta-lactamase possessing member of the Enterobacteriaceae family, isolated from intensive care unit surfaces.</title>
        <authorList>
            <person name="Potter R.F."/>
            <person name="D'Souza A.W."/>
        </authorList>
    </citation>
    <scope>NUCLEOTIDE SEQUENCE [LARGE SCALE GENOMIC DNA]</scope>
    <source>
        <strain evidence="2 4">BP-1</strain>
        <strain evidence="1 3">BP-2</strain>
    </source>
</reference>
<sequence>MKEVTYLEWLKQLPKCDNLYSSSCCPVCNCKGLSYQYMGFNDKDIGWKIVWCESCGSGIKISRTKIPSGANVLIEDKQQEAFFVAHSNLNLIL</sequence>
<dbReference type="Proteomes" id="UP000237073">
    <property type="component" value="Unassembled WGS sequence"/>
</dbReference>
<accession>A0A2P5GQ65</accession>
<dbReference type="AlphaFoldDB" id="A0A2P5GQ65"/>
<keyword evidence="3" id="KW-1185">Reference proteome</keyword>
<dbReference type="EMBL" id="PQGE01000006">
    <property type="protein sequence ID" value="POP45550.1"/>
    <property type="molecule type" value="Genomic_DNA"/>
</dbReference>
<comment type="caution">
    <text evidence="2">The sequence shown here is derived from an EMBL/GenBank/DDBJ whole genome shotgun (WGS) entry which is preliminary data.</text>
</comment>
<organism evidence="2 4">
    <name type="scientific">Superficieibacter electus</name>
    <dbReference type="NCBI Taxonomy" id="2022662"/>
    <lineage>
        <taxon>Bacteria</taxon>
        <taxon>Pseudomonadati</taxon>
        <taxon>Pseudomonadota</taxon>
        <taxon>Gammaproteobacteria</taxon>
        <taxon>Enterobacterales</taxon>
        <taxon>Enterobacteriaceae</taxon>
        <taxon>Superficieibacter</taxon>
    </lineage>
</organism>
<protein>
    <submittedName>
        <fullName evidence="2">Uncharacterized protein</fullName>
    </submittedName>
</protein>
<evidence type="ECO:0000313" key="2">
    <source>
        <dbReference type="EMBL" id="POP48711.1"/>
    </source>
</evidence>
<dbReference type="OrthoDB" id="2648199at2"/>
<evidence type="ECO:0000313" key="1">
    <source>
        <dbReference type="EMBL" id="POP45550.1"/>
    </source>
</evidence>
<dbReference type="EMBL" id="PQGD01000008">
    <property type="protein sequence ID" value="POP48711.1"/>
    <property type="molecule type" value="Genomic_DNA"/>
</dbReference>
<dbReference type="Proteomes" id="UP000247005">
    <property type="component" value="Unassembled WGS sequence"/>
</dbReference>
<proteinExistence type="predicted"/>
<evidence type="ECO:0000313" key="4">
    <source>
        <dbReference type="Proteomes" id="UP000247005"/>
    </source>
</evidence>
<evidence type="ECO:0000313" key="3">
    <source>
        <dbReference type="Proteomes" id="UP000237073"/>
    </source>
</evidence>
<name>A0A2P5GQ65_9ENTR</name>
<gene>
    <name evidence="2" type="ORF">CHU32_11360</name>
    <name evidence="1" type="ORF">CHU33_08430</name>
</gene>